<gene>
    <name evidence="22" type="primary">SCN11A</name>
</gene>
<evidence type="ECO:0000256" key="14">
    <source>
        <dbReference type="ARBA" id="ARBA00023201"/>
    </source>
</evidence>
<evidence type="ECO:0000256" key="8">
    <source>
        <dbReference type="ARBA" id="ARBA00022989"/>
    </source>
</evidence>
<dbReference type="PRINTS" id="PR00170">
    <property type="entry name" value="NACHANNEL"/>
</dbReference>
<keyword evidence="14 17" id="KW-0739">Sodium transport</keyword>
<dbReference type="InterPro" id="IPR058542">
    <property type="entry name" value="IQ_SCN5A_C"/>
</dbReference>
<comment type="similarity">
    <text evidence="17">Belongs to the sodium channel (TC 1.A.1.10) family.</text>
</comment>
<dbReference type="InterPro" id="IPR027359">
    <property type="entry name" value="Volt_channel_dom_sf"/>
</dbReference>
<feature type="domain" description="Ion transport" evidence="19">
    <location>
        <begin position="502"/>
        <end position="681"/>
    </location>
</feature>
<comment type="function">
    <text evidence="17">Mediates the voltage-dependent sodium ion permeability of excitable membranes. Assuming opened or closed conformations in response to the voltage difference across the membrane, the protein forms a sodium-selective channel through which Na(+) ions may pass in accordance with their electrochemical gradient.</text>
</comment>
<comment type="subcellular location">
    <subcellularLocation>
        <location evidence="1 17">Cell membrane</location>
        <topology evidence="1 17">Multi-pass membrane protein</topology>
    </subcellularLocation>
</comment>
<dbReference type="GO" id="GO:0019228">
    <property type="term" value="P:neuronal action potential"/>
    <property type="evidence" value="ECO:0007669"/>
    <property type="project" value="TreeGrafter"/>
</dbReference>
<evidence type="ECO:0000259" key="19">
    <source>
        <dbReference type="Pfam" id="PF00520"/>
    </source>
</evidence>
<dbReference type="GO" id="GO:0001518">
    <property type="term" value="C:voltage-gated sodium channel complex"/>
    <property type="evidence" value="ECO:0007669"/>
    <property type="project" value="UniProtKB-UniRule"/>
</dbReference>
<dbReference type="AlphaFoldDB" id="A0A2U3XPT8"/>
<proteinExistence type="inferred from homology"/>
<feature type="transmembrane region" description="Helical" evidence="17">
    <location>
        <begin position="722"/>
        <end position="745"/>
    </location>
</feature>
<keyword evidence="9 17" id="KW-0915">Sodium</keyword>
<dbReference type="OrthoDB" id="2984333at2759"/>
<dbReference type="GO" id="GO:0086010">
    <property type="term" value="P:membrane depolarization during action potential"/>
    <property type="evidence" value="ECO:0007669"/>
    <property type="project" value="TreeGrafter"/>
</dbReference>
<feature type="transmembrane region" description="Helical" evidence="17">
    <location>
        <begin position="850"/>
        <end position="878"/>
    </location>
</feature>
<feature type="domain" description="Ion transport" evidence="19">
    <location>
        <begin position="130"/>
        <end position="411"/>
    </location>
</feature>
<dbReference type="CDD" id="cd13433">
    <property type="entry name" value="Na_channel_gate"/>
    <property type="match status" value="1"/>
</dbReference>
<dbReference type="Gene3D" id="1.10.238.10">
    <property type="entry name" value="EF-hand"/>
    <property type="match status" value="1"/>
</dbReference>
<keyword evidence="7 17" id="KW-0851">Voltage-gated channel</keyword>
<evidence type="ECO:0000256" key="13">
    <source>
        <dbReference type="ARBA" id="ARBA00023180"/>
    </source>
</evidence>
<dbReference type="FunFam" id="1.20.120.350:FF:000075">
    <property type="entry name" value="Sodium channel protein"/>
    <property type="match status" value="1"/>
</dbReference>
<name>A0A2U3XPT8_LEPWE</name>
<dbReference type="Gene3D" id="1.10.287.70">
    <property type="match status" value="3"/>
</dbReference>
<dbReference type="Gene3D" id="1.20.5.1190">
    <property type="entry name" value="iswi atpase"/>
    <property type="match status" value="1"/>
</dbReference>
<feature type="transmembrane region" description="Helical" evidence="17">
    <location>
        <begin position="234"/>
        <end position="252"/>
    </location>
</feature>
<dbReference type="Pfam" id="PF00520">
    <property type="entry name" value="Ion_trans"/>
    <property type="match status" value="3"/>
</dbReference>
<keyword evidence="8 17" id="KW-1133">Transmembrane helix</keyword>
<feature type="transmembrane region" description="Helical" evidence="17">
    <location>
        <begin position="259"/>
        <end position="280"/>
    </location>
</feature>
<evidence type="ECO:0000256" key="17">
    <source>
        <dbReference type="RuleBase" id="RU361132"/>
    </source>
</evidence>
<dbReference type="GO" id="GO:0005248">
    <property type="term" value="F:voltage-gated sodium channel activity"/>
    <property type="evidence" value="ECO:0007669"/>
    <property type="project" value="InterPro"/>
</dbReference>
<dbReference type="RefSeq" id="XP_006733499.2">
    <property type="nucleotide sequence ID" value="XM_006733436.2"/>
</dbReference>
<keyword evidence="6" id="KW-0677">Repeat</keyword>
<evidence type="ECO:0000256" key="4">
    <source>
        <dbReference type="ARBA" id="ARBA00022475"/>
    </source>
</evidence>
<feature type="transmembrane region" description="Helical" evidence="17">
    <location>
        <begin position="528"/>
        <end position="554"/>
    </location>
</feature>
<dbReference type="Pfam" id="PF24609">
    <property type="entry name" value="IQ_SCN5A_C"/>
    <property type="match status" value="1"/>
</dbReference>
<keyword evidence="15 17" id="KW-0407">Ion channel</keyword>
<feature type="domain" description="Ion transport" evidence="19">
    <location>
        <begin position="730"/>
        <end position="978"/>
    </location>
</feature>
<keyword evidence="13" id="KW-0325">Glycoprotein</keyword>
<feature type="transmembrane region" description="Helical" evidence="17">
    <location>
        <begin position="765"/>
        <end position="783"/>
    </location>
</feature>
<evidence type="ECO:0000256" key="5">
    <source>
        <dbReference type="ARBA" id="ARBA00022692"/>
    </source>
</evidence>
<sequence length="1149" mass="131303">MKMDDRCYPVIFPDERNFRPFTSDTLATIEKRIAIQKEKKKCKDQTAAEPQPRPQLDLKVSRKLPKLYGDIPHELIARPLEDLDPFYKNHKTFMVLNKKRTIYRFSAKRALFIFGPFNPIRSLAIKISVHSVFSMFIICTVIINCVFMATAYGKENSNIDTDNAEYVFTGIYIFEALIKILARGFILDEFSFLRDPWNWLDSVVIVTAFATYIPEARESIFSLSSLRTFRVFRALKAISVVSGLKVIVGALLRSVKKLVDVMILTLFCLSIFALVGQQLFMGSLNQRCLHNDCRNIDNPDDNCFEKKNSSEFRMCGIWMGNSACSENFQCTHTKRNPDYNYTNFDNFGWSFLAMFRLMTQDSWEKLYQQTLRASGLYSVFFFVVVIFLGSFYLINLTLAVVTMAYEEQNRNVAAETEAKEKMFQEAQRLLKEEKEALVAMGIDRSSLNSLEASSFSPKKRKLFGKRKRKSFFLRDSGKDQPPGSDSDEDSTKKVSVTSLIDLKSLKSFRTLRALRPLRALSQFEGMKVVVNALIGAIPAILNVLLVCLIFWLIFCILGVNFFSGNFGRCINRTDINSVINYSTVASKTECEGGNLTWVTLPVNFDNVGMAYLALLQVATFKGWMDIMYAAVDSRGKDLQPGFEEKPENYLFFVAFIIFGSFFTLNLFIGVIIDNFNQQQKKISDEDIFMTEEQKKYYNAMKKLGSKKPQKPIPRPLNKCQGLVFDLVTSQVFDIIIIILIFLNMVSMMAESDDQSEATKLILERLNLAFVVIFTIECLTKIFALRQYYFTIGWNLFDCVIVVLSIVSTMVSALENQQHIPFPPTLFRVVRLARIGRILRLVRAARGIRTLLFALMMSLPSLFNIGLLLFLVMFIYAIFGMSCFCKVKEEHGIDDIFNFKTFVGSILCLFQITTSAGWDALLKPMLQSKDSCNPNLDSRHLPAIAITYFVSYIIISFLIVVNMYIAVILENFNTATEESEDPLGEDDFEIFYEVWEKFDPEATQFIKYSALSDFADALPEPLRVAKPNKFQFLMMDLPMVSGDRLHCLDILFAFTTRVLGDSGGLDSMKMMMEEKFMEANPSKKLYEPIVTTTKRKEEERCAAVIQKAFRKYRLKMSTCALEDRPRSPLHTLCNGDLSSSGVAEGKVHYD</sequence>
<protein>
    <recommendedName>
        <fullName evidence="17">Sodium channel protein</fullName>
    </recommendedName>
</protein>
<keyword evidence="18" id="KW-0175">Coiled coil</keyword>
<dbReference type="FunFam" id="1.10.238.10:FF:000002">
    <property type="entry name" value="Sodium channel protein"/>
    <property type="match status" value="1"/>
</dbReference>
<keyword evidence="2 17" id="KW-0813">Transport</keyword>
<dbReference type="Proteomes" id="UP000245341">
    <property type="component" value="Unplaced"/>
</dbReference>
<dbReference type="KEGG" id="lww:102741576"/>
<evidence type="ECO:0000256" key="11">
    <source>
        <dbReference type="ARBA" id="ARBA00023136"/>
    </source>
</evidence>
<feature type="transmembrane region" description="Helical" evidence="17">
    <location>
        <begin position="376"/>
        <end position="401"/>
    </location>
</feature>
<reference evidence="22" key="1">
    <citation type="submission" date="2025-08" db="UniProtKB">
        <authorList>
            <consortium name="RefSeq"/>
        </authorList>
    </citation>
    <scope>IDENTIFICATION</scope>
    <source>
        <tissue evidence="22">Liver</tissue>
    </source>
</reference>
<evidence type="ECO:0000256" key="3">
    <source>
        <dbReference type="ARBA" id="ARBA00022461"/>
    </source>
</evidence>
<feature type="domain" description="SCN5A-like C-terminal IQ motif" evidence="20">
    <location>
        <begin position="1090"/>
        <end position="1124"/>
    </location>
</feature>
<evidence type="ECO:0000256" key="9">
    <source>
        <dbReference type="ARBA" id="ARBA00023053"/>
    </source>
</evidence>
<feature type="transmembrane region" description="Helical" evidence="17">
    <location>
        <begin position="942"/>
        <end position="968"/>
    </location>
</feature>
<feature type="coiled-coil region" evidence="18">
    <location>
        <begin position="405"/>
        <end position="436"/>
    </location>
</feature>
<evidence type="ECO:0000259" key="20">
    <source>
        <dbReference type="Pfam" id="PF24609"/>
    </source>
</evidence>
<accession>A0A2U3XPT8</accession>
<evidence type="ECO:0000256" key="10">
    <source>
        <dbReference type="ARBA" id="ARBA00023065"/>
    </source>
</evidence>
<comment type="caution">
    <text evidence="17">Lacks conserved residue(s) required for the propagation of feature annotation.</text>
</comment>
<feature type="transmembrane region" description="Helical" evidence="17">
    <location>
        <begin position="649"/>
        <end position="672"/>
    </location>
</feature>
<dbReference type="STRING" id="9713.A0A2U3XPT8"/>
<feature type="transmembrane region" description="Helical" evidence="17">
    <location>
        <begin position="131"/>
        <end position="152"/>
    </location>
</feature>
<dbReference type="PANTHER" id="PTHR10037">
    <property type="entry name" value="VOLTAGE-GATED CATION CHANNEL CALCIUM AND SODIUM"/>
    <property type="match status" value="1"/>
</dbReference>
<evidence type="ECO:0000256" key="6">
    <source>
        <dbReference type="ARBA" id="ARBA00022737"/>
    </source>
</evidence>
<evidence type="ECO:0000313" key="21">
    <source>
        <dbReference type="Proteomes" id="UP000245341"/>
    </source>
</evidence>
<evidence type="ECO:0000256" key="18">
    <source>
        <dbReference type="SAM" id="Coils"/>
    </source>
</evidence>
<keyword evidence="12" id="KW-1015">Disulfide bond</keyword>
<dbReference type="FunFam" id="1.10.287.70:FF:000001">
    <property type="entry name" value="Sodium channel protein"/>
    <property type="match status" value="1"/>
</dbReference>
<evidence type="ECO:0000256" key="15">
    <source>
        <dbReference type="ARBA" id="ARBA00023303"/>
    </source>
</evidence>
<evidence type="ECO:0000313" key="22">
    <source>
        <dbReference type="RefSeq" id="XP_006733499.2"/>
    </source>
</evidence>
<evidence type="ECO:0000256" key="12">
    <source>
        <dbReference type="ARBA" id="ARBA00023157"/>
    </source>
</evidence>
<dbReference type="GeneID" id="102741576"/>
<evidence type="ECO:0000256" key="1">
    <source>
        <dbReference type="ARBA" id="ARBA00004651"/>
    </source>
</evidence>
<feature type="transmembrane region" description="Helical" evidence="17">
    <location>
        <begin position="898"/>
        <end position="921"/>
    </location>
</feature>
<keyword evidence="11 17" id="KW-0472">Membrane</keyword>
<keyword evidence="4" id="KW-1003">Cell membrane</keyword>
<dbReference type="InterPro" id="IPR005821">
    <property type="entry name" value="Ion_trans_dom"/>
</dbReference>
<evidence type="ECO:0000256" key="2">
    <source>
        <dbReference type="ARBA" id="ARBA00022448"/>
    </source>
</evidence>
<dbReference type="InterPro" id="IPR044564">
    <property type="entry name" value="Na_chnl_inactivation_gate"/>
</dbReference>
<dbReference type="InterPro" id="IPR001696">
    <property type="entry name" value="Na_channel_asu"/>
</dbReference>
<feature type="transmembrane region" description="Helical" evidence="17">
    <location>
        <begin position="197"/>
        <end position="214"/>
    </location>
</feature>
<dbReference type="PANTHER" id="PTHR10037:SF210">
    <property type="entry name" value="SODIUM CHANNEL PROTEIN TYPE 11 SUBUNIT ALPHA"/>
    <property type="match status" value="1"/>
</dbReference>
<evidence type="ECO:0000256" key="7">
    <source>
        <dbReference type="ARBA" id="ARBA00022882"/>
    </source>
</evidence>
<keyword evidence="10 17" id="KW-0406">Ion transport</keyword>
<dbReference type="CTD" id="11280"/>
<organism evidence="21 22">
    <name type="scientific">Leptonychotes weddellii</name>
    <name type="common">Weddell seal</name>
    <name type="synonym">Otaria weddellii</name>
    <dbReference type="NCBI Taxonomy" id="9713"/>
    <lineage>
        <taxon>Eukaryota</taxon>
        <taxon>Metazoa</taxon>
        <taxon>Chordata</taxon>
        <taxon>Craniata</taxon>
        <taxon>Vertebrata</taxon>
        <taxon>Euteleostomi</taxon>
        <taxon>Mammalia</taxon>
        <taxon>Eutheria</taxon>
        <taxon>Laurasiatheria</taxon>
        <taxon>Carnivora</taxon>
        <taxon>Caniformia</taxon>
        <taxon>Pinnipedia</taxon>
        <taxon>Phocidae</taxon>
        <taxon>Monachinae</taxon>
        <taxon>Lobodontini</taxon>
        <taxon>Leptonychotes</taxon>
    </lineage>
</organism>
<dbReference type="InterPro" id="IPR043203">
    <property type="entry name" value="VGCC_Ca_Na"/>
</dbReference>
<dbReference type="SUPFAM" id="SSF81324">
    <property type="entry name" value="Voltage-gated potassium channels"/>
    <property type="match status" value="3"/>
</dbReference>
<keyword evidence="3 17" id="KW-0894">Sodium channel</keyword>
<dbReference type="FunFam" id="1.20.120.350:FF:000065">
    <property type="entry name" value="Sodium channel protein"/>
    <property type="match status" value="1"/>
</dbReference>
<feature type="transmembrane region" description="Helical" evidence="17">
    <location>
        <begin position="164"/>
        <end position="185"/>
    </location>
</feature>
<keyword evidence="21" id="KW-1185">Reference proteome</keyword>
<comment type="catalytic activity">
    <reaction evidence="16">
        <text>Na(+)(in) = Na(+)(out)</text>
        <dbReference type="Rhea" id="RHEA:34963"/>
        <dbReference type="ChEBI" id="CHEBI:29101"/>
    </reaction>
</comment>
<feature type="transmembrane region" description="Helical" evidence="17">
    <location>
        <begin position="795"/>
        <end position="813"/>
    </location>
</feature>
<evidence type="ECO:0000256" key="16">
    <source>
        <dbReference type="ARBA" id="ARBA00036239"/>
    </source>
</evidence>
<keyword evidence="5 17" id="KW-0812">Transmembrane</keyword>
<dbReference type="Gene3D" id="1.20.120.350">
    <property type="entry name" value="Voltage-gated potassium channels. Chain C"/>
    <property type="match status" value="2"/>
</dbReference>